<organism evidence="2 3">
    <name type="scientific">Hohenbuehelia grisea</name>
    <dbReference type="NCBI Taxonomy" id="104357"/>
    <lineage>
        <taxon>Eukaryota</taxon>
        <taxon>Fungi</taxon>
        <taxon>Dikarya</taxon>
        <taxon>Basidiomycota</taxon>
        <taxon>Agaricomycotina</taxon>
        <taxon>Agaricomycetes</taxon>
        <taxon>Agaricomycetidae</taxon>
        <taxon>Agaricales</taxon>
        <taxon>Pleurotineae</taxon>
        <taxon>Pleurotaceae</taxon>
        <taxon>Hohenbuehelia</taxon>
    </lineage>
</organism>
<protein>
    <submittedName>
        <fullName evidence="2">Uncharacterized protein</fullName>
    </submittedName>
</protein>
<evidence type="ECO:0000313" key="2">
    <source>
        <dbReference type="EMBL" id="KAL0949426.1"/>
    </source>
</evidence>
<name>A0ABR3J1B2_9AGAR</name>
<keyword evidence="3" id="KW-1185">Reference proteome</keyword>
<accession>A0ABR3J1B2</accession>
<gene>
    <name evidence="2" type="ORF">HGRIS_009487</name>
</gene>
<proteinExistence type="predicted"/>
<keyword evidence="1" id="KW-0732">Signal</keyword>
<reference evidence="3" key="1">
    <citation type="submission" date="2024-06" db="EMBL/GenBank/DDBJ databases">
        <title>Multi-omics analyses provide insights into the biosynthesis of the anticancer antibiotic pleurotin in Hohenbuehelia grisea.</title>
        <authorList>
            <person name="Weaver J.A."/>
            <person name="Alberti F."/>
        </authorList>
    </citation>
    <scope>NUCLEOTIDE SEQUENCE [LARGE SCALE GENOMIC DNA]</scope>
    <source>
        <strain evidence="3">T-177</strain>
    </source>
</reference>
<dbReference type="EMBL" id="JASNQZ010000012">
    <property type="protein sequence ID" value="KAL0949426.1"/>
    <property type="molecule type" value="Genomic_DNA"/>
</dbReference>
<feature type="chain" id="PRO_5045949117" evidence="1">
    <location>
        <begin position="21"/>
        <end position="117"/>
    </location>
</feature>
<comment type="caution">
    <text evidence="2">The sequence shown here is derived from an EMBL/GenBank/DDBJ whole genome shotgun (WGS) entry which is preliminary data.</text>
</comment>
<dbReference type="InterPro" id="IPR048508">
    <property type="entry name" value="LDL"/>
</dbReference>
<sequence length="117" mass="12920">MRFSVTLLSIVAVLATGSEAGNAKCHGHRHSITRRCVSKDSAWKFREWFCTQEWQGGFGKKKYTAKEGSSVFTHGGEFKSQQECWDITSEILNSCLGHHDSGVSTGSKSQVTVEFCA</sequence>
<evidence type="ECO:0000256" key="1">
    <source>
        <dbReference type="SAM" id="SignalP"/>
    </source>
</evidence>
<dbReference type="Proteomes" id="UP001556367">
    <property type="component" value="Unassembled WGS sequence"/>
</dbReference>
<evidence type="ECO:0000313" key="3">
    <source>
        <dbReference type="Proteomes" id="UP001556367"/>
    </source>
</evidence>
<feature type="signal peptide" evidence="1">
    <location>
        <begin position="1"/>
        <end position="20"/>
    </location>
</feature>
<dbReference type="Pfam" id="PF21691">
    <property type="entry name" value="LDL"/>
    <property type="match status" value="1"/>
</dbReference>